<organism evidence="1 2">
    <name type="scientific">Listeria swaminathanii</name>
    <dbReference type="NCBI Taxonomy" id="2713501"/>
    <lineage>
        <taxon>Bacteria</taxon>
        <taxon>Bacillati</taxon>
        <taxon>Bacillota</taxon>
        <taxon>Bacilli</taxon>
        <taxon>Bacillales</taxon>
        <taxon>Listeriaceae</taxon>
        <taxon>Listeria</taxon>
    </lineage>
</organism>
<gene>
    <name evidence="1" type="ORF">HCX62_00590</name>
</gene>
<dbReference type="AlphaFoldDB" id="A0A7X0ZYT0"/>
<protein>
    <submittedName>
        <fullName evidence="1">Uncharacterized protein</fullName>
    </submittedName>
</protein>
<proteinExistence type="predicted"/>
<comment type="caution">
    <text evidence="1">The sequence shown here is derived from an EMBL/GenBank/DDBJ whole genome shotgun (WGS) entry which is preliminary data.</text>
</comment>
<dbReference type="EMBL" id="JAATOD010000001">
    <property type="protein sequence ID" value="MBC2328539.1"/>
    <property type="molecule type" value="Genomic_DNA"/>
</dbReference>
<name>A0A7X0ZYT0_9LIST</name>
<evidence type="ECO:0000313" key="2">
    <source>
        <dbReference type="Proteomes" id="UP000572016"/>
    </source>
</evidence>
<accession>A0A7X0ZYT0</accession>
<sequence>MFLTMTKIKEQVVENQIIMEKVVDDLLMIEIKIDINKSKDYYNYWRLTKTVGIPPLEIGIDEDGSIQTIVFYIDETHFREIKYTEPRNEYGLLEVDTAIFKKKNDFIDIDEEYYISLNGKELICFFEKKFIPDGCYVIDRIKVYMKADELIGFSINDLSETDFAMLSSIRSKLS</sequence>
<reference evidence="1 2" key="1">
    <citation type="submission" date="2020-03" db="EMBL/GenBank/DDBJ databases">
        <title>Soil Listeria distribution.</title>
        <authorList>
            <person name="Liao J."/>
            <person name="Wiedmann M."/>
        </authorList>
    </citation>
    <scope>NUCLEOTIDE SEQUENCE [LARGE SCALE GENOMIC DNA]</scope>
    <source>
        <strain evidence="1 2">FSL L7-0020</strain>
    </source>
</reference>
<dbReference type="RefSeq" id="WP_185636637.1">
    <property type="nucleotide sequence ID" value="NZ_JAATOD010000001.1"/>
</dbReference>
<dbReference type="Proteomes" id="UP000572016">
    <property type="component" value="Unassembled WGS sequence"/>
</dbReference>
<evidence type="ECO:0000313" key="1">
    <source>
        <dbReference type="EMBL" id="MBC2328539.1"/>
    </source>
</evidence>